<dbReference type="CDD" id="cd00761">
    <property type="entry name" value="Glyco_tranf_GTA_type"/>
    <property type="match status" value="1"/>
</dbReference>
<evidence type="ECO:0000256" key="1">
    <source>
        <dbReference type="PROSITE-ProRule" id="PRU00339"/>
    </source>
</evidence>
<proteinExistence type="predicted"/>
<keyword evidence="3" id="KW-1185">Reference proteome</keyword>
<feature type="repeat" description="TPR" evidence="1">
    <location>
        <begin position="35"/>
        <end position="68"/>
    </location>
</feature>
<dbReference type="InterPro" id="IPR019734">
    <property type="entry name" value="TPR_rpt"/>
</dbReference>
<dbReference type="Proteomes" id="UP001162880">
    <property type="component" value="Unassembled WGS sequence"/>
</dbReference>
<dbReference type="SUPFAM" id="SSF48452">
    <property type="entry name" value="TPR-like"/>
    <property type="match status" value="1"/>
</dbReference>
<dbReference type="PROSITE" id="PS50005">
    <property type="entry name" value="TPR"/>
    <property type="match status" value="1"/>
</dbReference>
<dbReference type="InterPro" id="IPR011990">
    <property type="entry name" value="TPR-like_helical_dom_sf"/>
</dbReference>
<name>A0ABT0B6D6_9SPHN</name>
<evidence type="ECO:0008006" key="4">
    <source>
        <dbReference type="Google" id="ProtNLM"/>
    </source>
</evidence>
<dbReference type="PANTHER" id="PTHR43179">
    <property type="entry name" value="RHAMNOSYLTRANSFERASE WBBL"/>
    <property type="match status" value="1"/>
</dbReference>
<protein>
    <recommendedName>
        <fullName evidence="4">Glycosyltransferase</fullName>
    </recommendedName>
</protein>
<dbReference type="Gene3D" id="1.25.40.10">
    <property type="entry name" value="Tetratricopeptide repeat domain"/>
    <property type="match status" value="1"/>
</dbReference>
<comment type="caution">
    <text evidence="2">The sequence shown here is derived from an EMBL/GenBank/DDBJ whole genome shotgun (WGS) entry which is preliminary data.</text>
</comment>
<dbReference type="InterPro" id="IPR029044">
    <property type="entry name" value="Nucleotide-diphossugar_trans"/>
</dbReference>
<evidence type="ECO:0000313" key="2">
    <source>
        <dbReference type="EMBL" id="MCJ2180604.1"/>
    </source>
</evidence>
<dbReference type="SUPFAM" id="SSF53448">
    <property type="entry name" value="Nucleotide-diphospho-sugar transferases"/>
    <property type="match status" value="2"/>
</dbReference>
<dbReference type="PANTHER" id="PTHR43179:SF7">
    <property type="entry name" value="RHAMNOSYLTRANSFERASE WBBL"/>
    <property type="match status" value="1"/>
</dbReference>
<dbReference type="Gene3D" id="3.90.550.10">
    <property type="entry name" value="Spore Coat Polysaccharide Biosynthesis Protein SpsA, Chain A"/>
    <property type="match status" value="1"/>
</dbReference>
<gene>
    <name evidence="2" type="ORF">MTR64_18690</name>
</gene>
<dbReference type="Pfam" id="PF14559">
    <property type="entry name" value="TPR_19"/>
    <property type="match status" value="1"/>
</dbReference>
<evidence type="ECO:0000313" key="3">
    <source>
        <dbReference type="Proteomes" id="UP001162880"/>
    </source>
</evidence>
<reference evidence="2" key="1">
    <citation type="submission" date="2022-03" db="EMBL/GenBank/DDBJ databases">
        <title>Identification of a novel bacterium isolated from mangrove sediments.</title>
        <authorList>
            <person name="Pan X."/>
        </authorList>
    </citation>
    <scope>NUCLEOTIDE SEQUENCE</scope>
    <source>
        <strain evidence="2">B2580</strain>
    </source>
</reference>
<sequence length="735" mass="79737">MRTLLARAHSAADAGDWQGAVDAYSAILRRNPGRADLRIQLGHAFKEMHCIADAEDAYRRAAEDAPDDPDAPFHLGLLQMSRGAPDAALAALESALSRDPLHEGAFDALWNSRLLPDLPPSLLARIRQALRADVADREAALARQNRRKQAAERHGLSDYASFRPAMTIPAPTPPAGTGPVLIQVDGISAAPSFVRMTLESLLASTHSDWQVIVHVDDKGMEHPVASLATVDPRITFISAHDQGRAPLQSAAISAYLTAGTWLDPEALGWIIHTFSTTEAQAATCDWDWCSHAWDKDLSHAAPEVHGVFDMDRLAASPVPPPLIALRNASRDGPLACEDRRRILLSLGVGARIAHIPLPLAAIGSIAERAKIAPKNGEDMPIWSQPRDGAEPGSGNLADAPLCVTYRPGRPPLTQGAFATGRDPIRVIIPTRDCAVQLNLAIDTLVQSASQPELLSFTIIDNRSAEPQTQVLLGQLASRTGFAVLHCDTPFNWAALNDLAAGQSGEPILVLANNDIEMLSEGWDDRLRIQLQRQDVGIVGARLLYPDRSIQHAGMIFGFNEGAPIHDGVGTGLSNAATDPRFDHCHACSSVTGAFLAIRKDLYVQAGGLDPVRFIVAYNDVDLCLAVRALGRTVLYDPGIELIHHESLTRGVNDNRKKVAWDQEELRALYHKWGEAIRDEPGISPWWARDAVYQAFRPLEKAQIIDYIARSADRPWTPRPGITAAGAPLRPKHGLS</sequence>
<organism evidence="2 3">
    <name type="scientific">Novosphingobium album</name>
    <name type="common">ex Hu et al. 2023</name>
    <dbReference type="NCBI Taxonomy" id="2930093"/>
    <lineage>
        <taxon>Bacteria</taxon>
        <taxon>Pseudomonadati</taxon>
        <taxon>Pseudomonadota</taxon>
        <taxon>Alphaproteobacteria</taxon>
        <taxon>Sphingomonadales</taxon>
        <taxon>Sphingomonadaceae</taxon>
        <taxon>Novosphingobium</taxon>
    </lineage>
</organism>
<keyword evidence="1" id="KW-0802">TPR repeat</keyword>
<dbReference type="SMART" id="SM00028">
    <property type="entry name" value="TPR"/>
    <property type="match status" value="3"/>
</dbReference>
<accession>A0ABT0B6D6</accession>
<dbReference type="EMBL" id="JALHLE010000038">
    <property type="protein sequence ID" value="MCJ2180604.1"/>
    <property type="molecule type" value="Genomic_DNA"/>
</dbReference>